<feature type="signal peptide" evidence="1">
    <location>
        <begin position="1"/>
        <end position="21"/>
    </location>
</feature>
<organism evidence="2 3">
    <name type="scientific">Agrilutibacter terrestris</name>
    <dbReference type="NCBI Taxonomy" id="2865112"/>
    <lineage>
        <taxon>Bacteria</taxon>
        <taxon>Pseudomonadati</taxon>
        <taxon>Pseudomonadota</taxon>
        <taxon>Gammaproteobacteria</taxon>
        <taxon>Lysobacterales</taxon>
        <taxon>Lysobacteraceae</taxon>
        <taxon>Agrilutibacter</taxon>
    </lineage>
</organism>
<proteinExistence type="predicted"/>
<dbReference type="AlphaFoldDB" id="A0A7H0FUB7"/>
<keyword evidence="1" id="KW-0732">Signal</keyword>
<reference evidence="2 3" key="1">
    <citation type="submission" date="2020-08" db="EMBL/GenBank/DDBJ databases">
        <title>Lysobacter sp. II4 sp. nov., isolated from soil.</title>
        <authorList>
            <person name="Woo C.Y."/>
            <person name="Kim J."/>
        </authorList>
    </citation>
    <scope>NUCLEOTIDE SEQUENCE [LARGE SCALE GENOMIC DNA]</scope>
    <source>
        <strain evidence="2 3">II4</strain>
    </source>
</reference>
<evidence type="ECO:0000256" key="1">
    <source>
        <dbReference type="SAM" id="SignalP"/>
    </source>
</evidence>
<dbReference type="Pfam" id="PF07617">
    <property type="entry name" value="DUF1579"/>
    <property type="match status" value="1"/>
</dbReference>
<dbReference type="KEGG" id="lsx:H8B22_08825"/>
<dbReference type="Proteomes" id="UP000516018">
    <property type="component" value="Chromosome"/>
</dbReference>
<name>A0A7H0FUB7_9GAMM</name>
<gene>
    <name evidence="2" type="ORF">H8B22_08825</name>
</gene>
<dbReference type="InterPro" id="IPR011473">
    <property type="entry name" value="DUF1579"/>
</dbReference>
<dbReference type="RefSeq" id="WP_187711079.1">
    <property type="nucleotide sequence ID" value="NZ_CP060820.1"/>
</dbReference>
<keyword evidence="3" id="KW-1185">Reference proteome</keyword>
<protein>
    <submittedName>
        <fullName evidence="2">DUF1579 domain-containing protein</fullName>
    </submittedName>
</protein>
<sequence length="204" mass="22623">MKLRHIAALTLGCLIATTASAHDPKTDAPPPMTPEQQAAMAAWQKASTPNERHQQLIAEFAGTWNTKMTSWMDPSAPPQVETGKSVNTAVLGGRQLRMDYSGQFMGQPFQGMGYTGYDNVTGKYFSTWSDNMSTGLFVAEGSYDAAGKVYNYTATMNDPMQNGAPVPVRETMRVVDKDHVTFEMYETRDGKERKSMQIEYTRAK</sequence>
<accession>A0A7H0FUB7</accession>
<feature type="chain" id="PRO_5028905295" evidence="1">
    <location>
        <begin position="22"/>
        <end position="204"/>
    </location>
</feature>
<evidence type="ECO:0000313" key="3">
    <source>
        <dbReference type="Proteomes" id="UP000516018"/>
    </source>
</evidence>
<dbReference type="EMBL" id="CP060820">
    <property type="protein sequence ID" value="QNP39633.1"/>
    <property type="molecule type" value="Genomic_DNA"/>
</dbReference>
<evidence type="ECO:0000313" key="2">
    <source>
        <dbReference type="EMBL" id="QNP39633.1"/>
    </source>
</evidence>